<feature type="compositionally biased region" description="Basic and acidic residues" evidence="19">
    <location>
        <begin position="127"/>
        <end position="143"/>
    </location>
</feature>
<evidence type="ECO:0000256" key="1">
    <source>
        <dbReference type="ARBA" id="ARBA00004123"/>
    </source>
</evidence>
<dbReference type="InterPro" id="IPR036228">
    <property type="entry name" value="ATP_synth_F0_dsu_sf_mt"/>
</dbReference>
<dbReference type="Gene3D" id="6.10.280.70">
    <property type="match status" value="1"/>
</dbReference>
<proteinExistence type="inferred from homology"/>
<dbReference type="InterPro" id="IPR008689">
    <property type="entry name" value="ATP_synth_F0_dsu_mt"/>
</dbReference>
<dbReference type="Pfam" id="PF19026">
    <property type="entry name" value="UBA_HYPK"/>
    <property type="match status" value="1"/>
</dbReference>
<evidence type="ECO:0000256" key="10">
    <source>
        <dbReference type="ARBA" id="ARBA00022781"/>
    </source>
</evidence>
<keyword evidence="9" id="KW-0138">CF(0)</keyword>
<dbReference type="GO" id="GO:0015078">
    <property type="term" value="F:proton transmembrane transporter activity"/>
    <property type="evidence" value="ECO:0007669"/>
    <property type="project" value="InterPro"/>
</dbReference>
<comment type="subcellular location">
    <subcellularLocation>
        <location evidence="3">Cytoplasm</location>
    </subcellularLocation>
    <subcellularLocation>
        <location evidence="2">Mitochondrion inner membrane</location>
    </subcellularLocation>
    <subcellularLocation>
        <location evidence="1">Nucleus</location>
    </subcellularLocation>
</comment>
<dbReference type="PROSITE" id="PS51151">
    <property type="entry name" value="NAC_AB"/>
    <property type="match status" value="1"/>
</dbReference>
<keyword evidence="12" id="KW-0653">Protein transport</keyword>
<dbReference type="InterPro" id="IPR044034">
    <property type="entry name" value="NAC-like_UBA"/>
</dbReference>
<dbReference type="FunFam" id="2.20.70.30:FF:000002">
    <property type="entry name" value="Nascent polypeptide-associated complex (NAC), alpha subunit"/>
    <property type="match status" value="1"/>
</dbReference>
<dbReference type="GO" id="GO:0005634">
    <property type="term" value="C:nucleus"/>
    <property type="evidence" value="ECO:0007669"/>
    <property type="project" value="UniProtKB-SubCell"/>
</dbReference>
<feature type="coiled-coil region" evidence="18">
    <location>
        <begin position="285"/>
        <end position="312"/>
    </location>
</feature>
<feature type="region of interest" description="Disordered" evidence="19">
    <location>
        <begin position="118"/>
        <end position="160"/>
    </location>
</feature>
<evidence type="ECO:0000256" key="6">
    <source>
        <dbReference type="ARBA" id="ARBA00014437"/>
    </source>
</evidence>
<dbReference type="PANTHER" id="PTHR21713">
    <property type="entry name" value="NASCENT POLYPEPTIDE ASSOCIATED COMPLEX ALPHA SUBUNIT-RELATED"/>
    <property type="match status" value="1"/>
</dbReference>
<evidence type="ECO:0000256" key="14">
    <source>
        <dbReference type="ARBA" id="ARBA00023128"/>
    </source>
</evidence>
<keyword evidence="22" id="KW-1185">Reference proteome</keyword>
<keyword evidence="14" id="KW-0496">Mitochondrion</keyword>
<dbReference type="Pfam" id="PF05873">
    <property type="entry name" value="Mt_ATP-synt_D"/>
    <property type="match status" value="1"/>
</dbReference>
<evidence type="ECO:0000256" key="9">
    <source>
        <dbReference type="ARBA" id="ARBA00022547"/>
    </source>
</evidence>
<evidence type="ECO:0000313" key="21">
    <source>
        <dbReference type="EMBL" id="KAK1750235.1"/>
    </source>
</evidence>
<dbReference type="CDD" id="cd14358">
    <property type="entry name" value="UBA_NAC_euk"/>
    <property type="match status" value="1"/>
</dbReference>
<dbReference type="SMART" id="SM01407">
    <property type="entry name" value="NAC"/>
    <property type="match status" value="1"/>
</dbReference>
<evidence type="ECO:0000256" key="18">
    <source>
        <dbReference type="SAM" id="Coils"/>
    </source>
</evidence>
<sequence length="358" mass="39890">MANPRVEELPDDEVKKATVDEVESDSSDESEAEAGDSSLPAGSTAVIHSRNEKKARKAMEKLHLTRVQGITRVTLRRPKNILFVINNPEVYKSPNSNTYIVFGEAKIEDLNASAQAAAAQQLASQTVEHDHAGHSHDHKHESKEEEEDDGEEVDADGIEDKDIELVMTQANVSRKKAIKALKENDNDIRSAALKLDWTKVTSSLGLRGQTLASLQAFKQRNENARRKVQALSELPTTVDFAQYRSVLKNQAVVDEIEKRFVAFKPATYDLNRQLKAIEAFEVEAVRSAEATKEKVDLELKDLDKTLKNIEETRPFEDLTVDDVAAADPSIDKKTAELVSKGRWEVPGYKEKFGDLSVL</sequence>
<keyword evidence="16" id="KW-0066">ATP synthesis</keyword>
<dbReference type="GO" id="GO:0015031">
    <property type="term" value="P:protein transport"/>
    <property type="evidence" value="ECO:0007669"/>
    <property type="project" value="UniProtKB-KW"/>
</dbReference>
<evidence type="ECO:0000256" key="16">
    <source>
        <dbReference type="ARBA" id="ARBA00023310"/>
    </source>
</evidence>
<accession>A0AAJ0B2Y3</accession>
<feature type="compositionally biased region" description="Acidic residues" evidence="19">
    <location>
        <begin position="144"/>
        <end position="157"/>
    </location>
</feature>
<evidence type="ECO:0000256" key="7">
    <source>
        <dbReference type="ARBA" id="ARBA00021688"/>
    </source>
</evidence>
<evidence type="ECO:0000256" key="15">
    <source>
        <dbReference type="ARBA" id="ARBA00023136"/>
    </source>
</evidence>
<dbReference type="GO" id="GO:0005854">
    <property type="term" value="C:nascent polypeptide-associated complex"/>
    <property type="evidence" value="ECO:0007669"/>
    <property type="project" value="InterPro"/>
</dbReference>
<evidence type="ECO:0000256" key="2">
    <source>
        <dbReference type="ARBA" id="ARBA00004273"/>
    </source>
</evidence>
<feature type="compositionally biased region" description="Acidic residues" evidence="19">
    <location>
        <begin position="20"/>
        <end position="34"/>
    </location>
</feature>
<evidence type="ECO:0000256" key="11">
    <source>
        <dbReference type="ARBA" id="ARBA00022792"/>
    </source>
</evidence>
<keyword evidence="10" id="KW-0375">Hydrogen ion transport</keyword>
<dbReference type="Proteomes" id="UP001239445">
    <property type="component" value="Unassembled WGS sequence"/>
</dbReference>
<protein>
    <recommendedName>
        <fullName evidence="7">ATP synthase subunit d, mitochondrial</fullName>
    </recommendedName>
    <alternativeName>
        <fullName evidence="17">Alpha-NAC</fullName>
    </alternativeName>
    <alternativeName>
        <fullName evidence="6">Nascent polypeptide-associated complex subunit alpha</fullName>
    </alternativeName>
</protein>
<comment type="caution">
    <text evidence="21">The sequence shown here is derived from an EMBL/GenBank/DDBJ whole genome shotgun (WGS) entry which is preliminary data.</text>
</comment>
<dbReference type="Gene3D" id="1.10.8.10">
    <property type="entry name" value="DNA helicase RuvA subunit, C-terminal domain"/>
    <property type="match status" value="1"/>
</dbReference>
<dbReference type="EMBL" id="MU839848">
    <property type="protein sequence ID" value="KAK1750235.1"/>
    <property type="molecule type" value="Genomic_DNA"/>
</dbReference>
<dbReference type="InterPro" id="IPR016641">
    <property type="entry name" value="EGD2/NACA0like"/>
</dbReference>
<evidence type="ECO:0000256" key="5">
    <source>
        <dbReference type="ARBA" id="ARBA00009882"/>
    </source>
</evidence>
<dbReference type="GO" id="GO:0045259">
    <property type="term" value="C:proton-transporting ATP synthase complex"/>
    <property type="evidence" value="ECO:0007669"/>
    <property type="project" value="UniProtKB-KW"/>
</dbReference>
<dbReference type="Pfam" id="PF01849">
    <property type="entry name" value="NAC"/>
    <property type="match status" value="1"/>
</dbReference>
<dbReference type="InterPro" id="IPR038187">
    <property type="entry name" value="NAC_A/B_dom_sf"/>
</dbReference>
<evidence type="ECO:0000256" key="3">
    <source>
        <dbReference type="ARBA" id="ARBA00004496"/>
    </source>
</evidence>
<keyword evidence="13" id="KW-0406">Ion transport</keyword>
<comment type="similarity">
    <text evidence="5">Belongs to the NAC-alpha family.</text>
</comment>
<evidence type="ECO:0000313" key="22">
    <source>
        <dbReference type="Proteomes" id="UP001239445"/>
    </source>
</evidence>
<keyword evidence="8" id="KW-0813">Transport</keyword>
<evidence type="ECO:0000256" key="13">
    <source>
        <dbReference type="ARBA" id="ARBA00023065"/>
    </source>
</evidence>
<feature type="region of interest" description="Disordered" evidence="19">
    <location>
        <begin position="1"/>
        <end position="54"/>
    </location>
</feature>
<keyword evidence="11" id="KW-0999">Mitochondrion inner membrane</keyword>
<name>A0AAJ0B2Y3_9PEZI</name>
<evidence type="ECO:0000256" key="8">
    <source>
        <dbReference type="ARBA" id="ARBA00022448"/>
    </source>
</evidence>
<comment type="similarity">
    <text evidence="4">Belongs to the ATPase d subunit family.</text>
</comment>
<dbReference type="InterPro" id="IPR002715">
    <property type="entry name" value="Nas_poly-pep-assoc_cplx_dom"/>
</dbReference>
<feature type="domain" description="NAC-A/B" evidence="20">
    <location>
        <begin position="49"/>
        <end position="114"/>
    </location>
</feature>
<dbReference type="SUPFAM" id="SSF161065">
    <property type="entry name" value="ATP synthase D chain-like"/>
    <property type="match status" value="1"/>
</dbReference>
<organism evidence="21 22">
    <name type="scientific">Echria macrotheca</name>
    <dbReference type="NCBI Taxonomy" id="438768"/>
    <lineage>
        <taxon>Eukaryota</taxon>
        <taxon>Fungi</taxon>
        <taxon>Dikarya</taxon>
        <taxon>Ascomycota</taxon>
        <taxon>Pezizomycotina</taxon>
        <taxon>Sordariomycetes</taxon>
        <taxon>Sordariomycetidae</taxon>
        <taxon>Sordariales</taxon>
        <taxon>Schizotheciaceae</taxon>
        <taxon>Echria</taxon>
    </lineage>
</organism>
<dbReference type="Gene3D" id="2.20.70.30">
    <property type="entry name" value="Nascent polypeptide-associated complex domain"/>
    <property type="match status" value="1"/>
</dbReference>
<keyword evidence="15" id="KW-0472">Membrane</keyword>
<dbReference type="AlphaFoldDB" id="A0AAJ0B2Y3"/>
<feature type="compositionally biased region" description="Basic and acidic residues" evidence="19">
    <location>
        <begin position="1"/>
        <end position="19"/>
    </location>
</feature>
<evidence type="ECO:0000259" key="20">
    <source>
        <dbReference type="PROSITE" id="PS51151"/>
    </source>
</evidence>
<dbReference type="CDD" id="cd22054">
    <property type="entry name" value="NAC_NACA"/>
    <property type="match status" value="1"/>
</dbReference>
<reference evidence="21" key="1">
    <citation type="submission" date="2023-06" db="EMBL/GenBank/DDBJ databases">
        <title>Genome-scale phylogeny and comparative genomics of the fungal order Sordariales.</title>
        <authorList>
            <consortium name="Lawrence Berkeley National Laboratory"/>
            <person name="Hensen N."/>
            <person name="Bonometti L."/>
            <person name="Westerberg I."/>
            <person name="Brannstrom I.O."/>
            <person name="Guillou S."/>
            <person name="Cros-Aarteil S."/>
            <person name="Calhoun S."/>
            <person name="Haridas S."/>
            <person name="Kuo A."/>
            <person name="Mondo S."/>
            <person name="Pangilinan J."/>
            <person name="Riley R."/>
            <person name="Labutti K."/>
            <person name="Andreopoulos B."/>
            <person name="Lipzen A."/>
            <person name="Chen C."/>
            <person name="Yanf M."/>
            <person name="Daum C."/>
            <person name="Ng V."/>
            <person name="Clum A."/>
            <person name="Steindorff A."/>
            <person name="Ohm R."/>
            <person name="Martin F."/>
            <person name="Silar P."/>
            <person name="Natvig D."/>
            <person name="Lalanne C."/>
            <person name="Gautier V."/>
            <person name="Ament-Velasquez S.L."/>
            <person name="Kruys A."/>
            <person name="Hutchinson M.I."/>
            <person name="Powell A.J."/>
            <person name="Barry K."/>
            <person name="Miller A.N."/>
            <person name="Grigoriev I.V."/>
            <person name="Debuchy R."/>
            <person name="Gladieux P."/>
            <person name="Thoren M.H."/>
            <person name="Johannesson H."/>
        </authorList>
    </citation>
    <scope>NUCLEOTIDE SEQUENCE</scope>
    <source>
        <strain evidence="21">PSN4</strain>
    </source>
</reference>
<evidence type="ECO:0000256" key="4">
    <source>
        <dbReference type="ARBA" id="ARBA00006842"/>
    </source>
</evidence>
<evidence type="ECO:0000256" key="12">
    <source>
        <dbReference type="ARBA" id="ARBA00022927"/>
    </source>
</evidence>
<dbReference type="GO" id="GO:0005743">
    <property type="term" value="C:mitochondrial inner membrane"/>
    <property type="evidence" value="ECO:0007669"/>
    <property type="project" value="UniProtKB-SubCell"/>
</dbReference>
<dbReference type="GO" id="GO:0015986">
    <property type="term" value="P:proton motive force-driven ATP synthesis"/>
    <property type="evidence" value="ECO:0007669"/>
    <property type="project" value="InterPro"/>
</dbReference>
<evidence type="ECO:0000256" key="17">
    <source>
        <dbReference type="ARBA" id="ARBA00030300"/>
    </source>
</evidence>
<gene>
    <name evidence="21" type="ORF">QBC47DRAFT_455367</name>
</gene>
<keyword evidence="18" id="KW-0175">Coiled coil</keyword>
<evidence type="ECO:0000256" key="19">
    <source>
        <dbReference type="SAM" id="MobiDB-lite"/>
    </source>
</evidence>